<evidence type="ECO:0000256" key="2">
    <source>
        <dbReference type="SAM" id="SignalP"/>
    </source>
</evidence>
<reference evidence="4" key="1">
    <citation type="journal article" date="2019" name="Syst. Appl. Microbiol.">
        <title>Flavobacterium circumlabens sp. nov. and Flavobacterium cupreum sp. nov., two psychrotrophic species isolated from Antarctic environmental samples.</title>
        <authorList>
            <person name="Kralova S."/>
            <person name="Busse H.-J."/>
            <person name="Svec P."/>
            <person name="Maslanova I."/>
            <person name="Stankova E."/>
            <person name="Bartak M."/>
            <person name="Sedlacek I."/>
        </authorList>
    </citation>
    <scope>NUCLEOTIDE SEQUENCE [LARGE SCALE GENOMIC DNA]</scope>
    <source>
        <strain evidence="4">CCM 8825</strain>
    </source>
</reference>
<evidence type="ECO:0008006" key="5">
    <source>
        <dbReference type="Google" id="ProtNLM"/>
    </source>
</evidence>
<evidence type="ECO:0000313" key="3">
    <source>
        <dbReference type="EMBL" id="RUT69868.1"/>
    </source>
</evidence>
<name>A0A434A637_9FLAO</name>
<dbReference type="RefSeq" id="WP_127339103.1">
    <property type="nucleotide sequence ID" value="NZ_QWDM01000008.1"/>
</dbReference>
<sequence length="78" mass="8329">MKISKTIFFGFFVTLISVSSVIAANNPPKPMAKTAAAAGPVKPPSVPIDQGLILLVMAALLFGTYTLYQYNLQRKASV</sequence>
<accession>A0A434A637</accession>
<keyword evidence="1" id="KW-0812">Transmembrane</keyword>
<feature type="transmembrane region" description="Helical" evidence="1">
    <location>
        <begin position="47"/>
        <end position="68"/>
    </location>
</feature>
<comment type="caution">
    <text evidence="3">The sequence shown here is derived from an EMBL/GenBank/DDBJ whole genome shotgun (WGS) entry which is preliminary data.</text>
</comment>
<gene>
    <name evidence="3" type="ORF">D0817_14735</name>
</gene>
<keyword evidence="1" id="KW-1133">Transmembrane helix</keyword>
<feature type="chain" id="PRO_5019361863" description="Signal peptidase" evidence="2">
    <location>
        <begin position="24"/>
        <end position="78"/>
    </location>
</feature>
<protein>
    <recommendedName>
        <fullName evidence="5">Signal peptidase</fullName>
    </recommendedName>
</protein>
<feature type="signal peptide" evidence="2">
    <location>
        <begin position="1"/>
        <end position="23"/>
    </location>
</feature>
<keyword evidence="2" id="KW-0732">Signal</keyword>
<proteinExistence type="predicted"/>
<organism evidence="3 4">
    <name type="scientific">Flavobacterium cupreum</name>
    <dbReference type="NCBI Taxonomy" id="2133766"/>
    <lineage>
        <taxon>Bacteria</taxon>
        <taxon>Pseudomonadati</taxon>
        <taxon>Bacteroidota</taxon>
        <taxon>Flavobacteriia</taxon>
        <taxon>Flavobacteriales</taxon>
        <taxon>Flavobacteriaceae</taxon>
        <taxon>Flavobacterium</taxon>
    </lineage>
</organism>
<evidence type="ECO:0000313" key="4">
    <source>
        <dbReference type="Proteomes" id="UP000288102"/>
    </source>
</evidence>
<dbReference type="Proteomes" id="UP000288102">
    <property type="component" value="Unassembled WGS sequence"/>
</dbReference>
<dbReference type="EMBL" id="QWDM01000008">
    <property type="protein sequence ID" value="RUT69868.1"/>
    <property type="molecule type" value="Genomic_DNA"/>
</dbReference>
<dbReference type="AlphaFoldDB" id="A0A434A637"/>
<keyword evidence="1" id="KW-0472">Membrane</keyword>
<keyword evidence="4" id="KW-1185">Reference proteome</keyword>
<dbReference type="OrthoDB" id="1377146at2"/>
<evidence type="ECO:0000256" key="1">
    <source>
        <dbReference type="SAM" id="Phobius"/>
    </source>
</evidence>